<feature type="compositionally biased region" description="Polar residues" evidence="1">
    <location>
        <begin position="105"/>
        <end position="121"/>
    </location>
</feature>
<protein>
    <submittedName>
        <fullName evidence="2">Uncharacterized protein</fullName>
    </submittedName>
</protein>
<feature type="compositionally biased region" description="Polar residues" evidence="1">
    <location>
        <begin position="170"/>
        <end position="179"/>
    </location>
</feature>
<reference evidence="2" key="2">
    <citation type="submission" date="2023-06" db="EMBL/GenBank/DDBJ databases">
        <authorList>
            <consortium name="Lawrence Berkeley National Laboratory"/>
            <person name="Haridas S."/>
            <person name="Hensen N."/>
            <person name="Bonometti L."/>
            <person name="Westerberg I."/>
            <person name="Brannstrom I.O."/>
            <person name="Guillou S."/>
            <person name="Cros-Aarteil S."/>
            <person name="Calhoun S."/>
            <person name="Kuo A."/>
            <person name="Mondo S."/>
            <person name="Pangilinan J."/>
            <person name="Riley R."/>
            <person name="LaButti K."/>
            <person name="Andreopoulos B."/>
            <person name="Lipzen A."/>
            <person name="Chen C."/>
            <person name="Yanf M."/>
            <person name="Daum C."/>
            <person name="Ng V."/>
            <person name="Clum A."/>
            <person name="Steindorff A."/>
            <person name="Ohm R."/>
            <person name="Martin F."/>
            <person name="Silar P."/>
            <person name="Natvig D."/>
            <person name="Lalanne C."/>
            <person name="Gautier V."/>
            <person name="Ament-velasquez S.L."/>
            <person name="Kruys A."/>
            <person name="Hutchinson M.I."/>
            <person name="Powell A.J."/>
            <person name="Barry K."/>
            <person name="Miller A.N."/>
            <person name="Grigoriev I.V."/>
            <person name="Debuchy R."/>
            <person name="Gladieux P."/>
            <person name="Thoren M.H."/>
            <person name="Johannesson H."/>
        </authorList>
    </citation>
    <scope>NUCLEOTIDE SEQUENCE</scope>
    <source>
        <strain evidence="2">CBS 232.78</strain>
    </source>
</reference>
<keyword evidence="3" id="KW-1185">Reference proteome</keyword>
<comment type="caution">
    <text evidence="2">The sequence shown here is derived from an EMBL/GenBank/DDBJ whole genome shotgun (WGS) entry which is preliminary data.</text>
</comment>
<name>A0AAE0NZC2_9PEZI</name>
<gene>
    <name evidence="2" type="ORF">B0H63DRAFT_114389</name>
</gene>
<dbReference type="AlphaFoldDB" id="A0AAE0NZC2"/>
<reference evidence="2" key="1">
    <citation type="journal article" date="2023" name="Mol. Phylogenet. Evol.">
        <title>Genome-scale phylogeny and comparative genomics of the fungal order Sordariales.</title>
        <authorList>
            <person name="Hensen N."/>
            <person name="Bonometti L."/>
            <person name="Westerberg I."/>
            <person name="Brannstrom I.O."/>
            <person name="Guillou S."/>
            <person name="Cros-Aarteil S."/>
            <person name="Calhoun S."/>
            <person name="Haridas S."/>
            <person name="Kuo A."/>
            <person name="Mondo S."/>
            <person name="Pangilinan J."/>
            <person name="Riley R."/>
            <person name="LaButti K."/>
            <person name="Andreopoulos B."/>
            <person name="Lipzen A."/>
            <person name="Chen C."/>
            <person name="Yan M."/>
            <person name="Daum C."/>
            <person name="Ng V."/>
            <person name="Clum A."/>
            <person name="Steindorff A."/>
            <person name="Ohm R.A."/>
            <person name="Martin F."/>
            <person name="Silar P."/>
            <person name="Natvig D.O."/>
            <person name="Lalanne C."/>
            <person name="Gautier V."/>
            <person name="Ament-Velasquez S.L."/>
            <person name="Kruys A."/>
            <person name="Hutchinson M.I."/>
            <person name="Powell A.J."/>
            <person name="Barry K."/>
            <person name="Miller A.N."/>
            <person name="Grigoriev I.V."/>
            <person name="Debuchy R."/>
            <person name="Gladieux P."/>
            <person name="Hiltunen Thoren M."/>
            <person name="Johannesson H."/>
        </authorList>
    </citation>
    <scope>NUCLEOTIDE SEQUENCE</scope>
    <source>
        <strain evidence="2">CBS 232.78</strain>
    </source>
</reference>
<sequence length="506" mass="53603">MGFLSFLSRKPGDKNKSDGFLKSRAYDTAPSGIIPVAGAYPVAGNGPNALETLSRGRSRFSRTQLSLEPVPVPVPAAEGTTAEDTAAPSPTVSRFREESIERPSTAPNETRSNTVWASASSRLRKNPLRGPPPVSFRMIRPSTANSGTRPGSAQSAGGSTPSLARPITSYAHSRSNSIRSEGAKGFKDILDAQSEINPADFKTRVKAAGARDYGEDVAERNMGINGFELESPHVQAFYAQANPPHSANHDDHASHADLKPIVYATGVRTKTMNSSLQYPLPKRTTAAHYPRSASSHHPGAPLSFGSNPSGAGVVKRRSSMNTYLPGAFSATKAADGSSHSPTPEADKFPVLGVSSPIVLAPPKARQDLVRHPKLPRDSVVLAKKKVGVSGASSVVDEGVSDVHTRSERSFSLLSSTHSHHGSVTNLTSSAFPRKRHSLHTLQSSLSSSFAASQETIVDITPLAYPRSKLRRINPPRETVAGLPPSTNQPAYDVAAAPSVDSASLPR</sequence>
<feature type="region of interest" description="Disordered" evidence="1">
    <location>
        <begin position="468"/>
        <end position="506"/>
    </location>
</feature>
<feature type="region of interest" description="Disordered" evidence="1">
    <location>
        <begin position="289"/>
        <end position="313"/>
    </location>
</feature>
<feature type="compositionally biased region" description="Low complexity" evidence="1">
    <location>
        <begin position="489"/>
        <end position="506"/>
    </location>
</feature>
<feature type="compositionally biased region" description="Basic and acidic residues" evidence="1">
    <location>
        <begin position="10"/>
        <end position="24"/>
    </location>
</feature>
<evidence type="ECO:0000313" key="2">
    <source>
        <dbReference type="EMBL" id="KAK3390422.1"/>
    </source>
</evidence>
<feature type="region of interest" description="Disordered" evidence="1">
    <location>
        <begin position="1"/>
        <end position="24"/>
    </location>
</feature>
<dbReference type="Proteomes" id="UP001285441">
    <property type="component" value="Unassembled WGS sequence"/>
</dbReference>
<evidence type="ECO:0000313" key="3">
    <source>
        <dbReference type="Proteomes" id="UP001285441"/>
    </source>
</evidence>
<feature type="region of interest" description="Disordered" evidence="1">
    <location>
        <begin position="56"/>
        <end position="179"/>
    </location>
</feature>
<dbReference type="EMBL" id="JAULSW010000002">
    <property type="protein sequence ID" value="KAK3390422.1"/>
    <property type="molecule type" value="Genomic_DNA"/>
</dbReference>
<proteinExistence type="predicted"/>
<feature type="compositionally biased region" description="Polar residues" evidence="1">
    <location>
        <begin position="142"/>
        <end position="162"/>
    </location>
</feature>
<organism evidence="2 3">
    <name type="scientific">Podospora didyma</name>
    <dbReference type="NCBI Taxonomy" id="330526"/>
    <lineage>
        <taxon>Eukaryota</taxon>
        <taxon>Fungi</taxon>
        <taxon>Dikarya</taxon>
        <taxon>Ascomycota</taxon>
        <taxon>Pezizomycotina</taxon>
        <taxon>Sordariomycetes</taxon>
        <taxon>Sordariomycetidae</taxon>
        <taxon>Sordariales</taxon>
        <taxon>Podosporaceae</taxon>
        <taxon>Podospora</taxon>
    </lineage>
</organism>
<evidence type="ECO:0000256" key="1">
    <source>
        <dbReference type="SAM" id="MobiDB-lite"/>
    </source>
</evidence>
<feature type="compositionally biased region" description="Low complexity" evidence="1">
    <location>
        <begin position="75"/>
        <end position="87"/>
    </location>
</feature>
<accession>A0AAE0NZC2</accession>